<dbReference type="SUPFAM" id="SSF51735">
    <property type="entry name" value="NAD(P)-binding Rossmann-fold domains"/>
    <property type="match status" value="1"/>
</dbReference>
<sequence length="238" mass="26995">MGNHIKQKPIRYVRNNNNIIKMNSIKIILTGATGMVGEGVLMECLENPNVSEILSVSRKPAGKKHAKLKEYIVPDFLEIDLNDENFKGYDATFFCAGISSVGMSEEEYTKITYATTMHFARAVLTQNPDMVFNYVSGAHTDKTESGKFMWARVKGKTENDLRKLGFRGVYNFRPGFMKPLEGQKNVKWFFKPFIWFFPAIFPSKSLTLQEVGRAMINAVQKGYPTSTLEIKDIKNLAI</sequence>
<feature type="domain" description="NAD-dependent epimerase/dehydratase" evidence="2">
    <location>
        <begin position="27"/>
        <end position="132"/>
    </location>
</feature>
<evidence type="ECO:0000313" key="3">
    <source>
        <dbReference type="EMBL" id="SDH69278.1"/>
    </source>
</evidence>
<dbReference type="InterPro" id="IPR001509">
    <property type="entry name" value="Epimerase_deHydtase"/>
</dbReference>
<dbReference type="Gene3D" id="3.40.50.720">
    <property type="entry name" value="NAD(P)-binding Rossmann-like Domain"/>
    <property type="match status" value="1"/>
</dbReference>
<dbReference type="Proteomes" id="UP000198869">
    <property type="component" value="Unassembled WGS sequence"/>
</dbReference>
<dbReference type="GO" id="GO:0016020">
    <property type="term" value="C:membrane"/>
    <property type="evidence" value="ECO:0007669"/>
    <property type="project" value="UniProtKB-SubCell"/>
</dbReference>
<organism evidence="3 4">
    <name type="scientific">Chryseobacterium taeanense</name>
    <dbReference type="NCBI Taxonomy" id="311334"/>
    <lineage>
        <taxon>Bacteria</taxon>
        <taxon>Pseudomonadati</taxon>
        <taxon>Bacteroidota</taxon>
        <taxon>Flavobacteriia</taxon>
        <taxon>Flavobacteriales</taxon>
        <taxon>Weeksellaceae</taxon>
        <taxon>Chryseobacterium group</taxon>
        <taxon>Chryseobacterium</taxon>
    </lineage>
</organism>
<comment type="subcellular location">
    <subcellularLocation>
        <location evidence="1">Membrane</location>
    </subcellularLocation>
</comment>
<dbReference type="AlphaFoldDB" id="A0A1G8EHA9"/>
<evidence type="ECO:0000313" key="4">
    <source>
        <dbReference type="Proteomes" id="UP000198869"/>
    </source>
</evidence>
<evidence type="ECO:0000256" key="1">
    <source>
        <dbReference type="ARBA" id="ARBA00004370"/>
    </source>
</evidence>
<evidence type="ECO:0000259" key="2">
    <source>
        <dbReference type="Pfam" id="PF01370"/>
    </source>
</evidence>
<gene>
    <name evidence="3" type="ORF">SAMN05421846_101580</name>
</gene>
<dbReference type="InterPro" id="IPR036291">
    <property type="entry name" value="NAD(P)-bd_dom_sf"/>
</dbReference>
<dbReference type="Pfam" id="PF01370">
    <property type="entry name" value="Epimerase"/>
    <property type="match status" value="1"/>
</dbReference>
<keyword evidence="4" id="KW-1185">Reference proteome</keyword>
<dbReference type="EMBL" id="FNDW01000001">
    <property type="protein sequence ID" value="SDH69278.1"/>
    <property type="molecule type" value="Genomic_DNA"/>
</dbReference>
<dbReference type="STRING" id="311334.SAMN05421846_101580"/>
<accession>A0A1G8EHA9</accession>
<reference evidence="4" key="1">
    <citation type="submission" date="2016-10" db="EMBL/GenBank/DDBJ databases">
        <authorList>
            <person name="Varghese N."/>
            <person name="Submissions S."/>
        </authorList>
    </citation>
    <scope>NUCLEOTIDE SEQUENCE [LARGE SCALE GENOMIC DNA]</scope>
    <source>
        <strain evidence="4">DSM 17071</strain>
    </source>
</reference>
<name>A0A1G8EHA9_9FLAO</name>
<proteinExistence type="predicted"/>
<protein>
    <submittedName>
        <fullName evidence="3">NAD dependent epimerase/dehydratase family protein</fullName>
    </submittedName>
</protein>
<dbReference type="PANTHER" id="PTHR14097">
    <property type="entry name" value="OXIDOREDUCTASE HTATIP2"/>
    <property type="match status" value="1"/>
</dbReference>
<dbReference type="PANTHER" id="PTHR14097:SF8">
    <property type="entry name" value="NAD(P)-BINDING DOMAIN-CONTAINING PROTEIN"/>
    <property type="match status" value="1"/>
</dbReference>